<name>A0A4R8IJH8_9FLAO</name>
<feature type="transmembrane region" description="Helical" evidence="4">
    <location>
        <begin position="292"/>
        <end position="309"/>
    </location>
</feature>
<keyword evidence="2" id="KW-0238">DNA-binding</keyword>
<organism evidence="7 8">
    <name type="scientific">Epilithonimonas xixisoli</name>
    <dbReference type="NCBI Taxonomy" id="1476462"/>
    <lineage>
        <taxon>Bacteria</taxon>
        <taxon>Pseudomonadati</taxon>
        <taxon>Bacteroidota</taxon>
        <taxon>Flavobacteriia</taxon>
        <taxon>Flavobacteriales</taxon>
        <taxon>Weeksellaceae</taxon>
        <taxon>Chryseobacterium group</taxon>
        <taxon>Epilithonimonas</taxon>
    </lineage>
</organism>
<reference evidence="7 8" key="1">
    <citation type="submission" date="2019-03" db="EMBL/GenBank/DDBJ databases">
        <title>Genomic Encyclopedia of Type Strains, Phase III (KMG-III): the genomes of soil and plant-associated and newly described type strains.</title>
        <authorList>
            <person name="Whitman W."/>
        </authorList>
    </citation>
    <scope>NUCLEOTIDE SEQUENCE [LARGE SCALE GENOMIC DNA]</scope>
    <source>
        <strain evidence="7 8">CGMCC 1.12802</strain>
    </source>
</reference>
<dbReference type="PROSITE" id="PS50043">
    <property type="entry name" value="HTH_LUXR_2"/>
    <property type="match status" value="1"/>
</dbReference>
<dbReference type="GO" id="GO:0003677">
    <property type="term" value="F:DNA binding"/>
    <property type="evidence" value="ECO:0007669"/>
    <property type="project" value="UniProtKB-KW"/>
</dbReference>
<evidence type="ECO:0000256" key="2">
    <source>
        <dbReference type="ARBA" id="ARBA00023125"/>
    </source>
</evidence>
<dbReference type="OrthoDB" id="9797341at2"/>
<dbReference type="InterPro" id="IPR011990">
    <property type="entry name" value="TPR-like_helical_dom_sf"/>
</dbReference>
<dbReference type="CDD" id="cd06170">
    <property type="entry name" value="LuxR_C_like"/>
    <property type="match status" value="1"/>
</dbReference>
<evidence type="ECO:0000259" key="6">
    <source>
        <dbReference type="PROSITE" id="PS50043"/>
    </source>
</evidence>
<accession>A0A4R8IJH8</accession>
<evidence type="ECO:0000256" key="1">
    <source>
        <dbReference type="ARBA" id="ARBA00023015"/>
    </source>
</evidence>
<keyword evidence="4" id="KW-1133">Transmembrane helix</keyword>
<dbReference type="InterPro" id="IPR000792">
    <property type="entry name" value="Tscrpt_reg_LuxR_C"/>
</dbReference>
<gene>
    <name evidence="7" type="ORF">B0I22_1195</name>
</gene>
<feature type="domain" description="HTH luxR-type" evidence="6">
    <location>
        <begin position="353"/>
        <end position="415"/>
    </location>
</feature>
<evidence type="ECO:0000256" key="3">
    <source>
        <dbReference type="ARBA" id="ARBA00023163"/>
    </source>
</evidence>
<keyword evidence="4" id="KW-0812">Transmembrane</keyword>
<dbReference type="Gene3D" id="1.10.10.10">
    <property type="entry name" value="Winged helix-like DNA-binding domain superfamily/Winged helix DNA-binding domain"/>
    <property type="match status" value="1"/>
</dbReference>
<keyword evidence="5" id="KW-0732">Signal</keyword>
<dbReference type="PRINTS" id="PR00038">
    <property type="entry name" value="HTHLUXR"/>
</dbReference>
<evidence type="ECO:0000313" key="7">
    <source>
        <dbReference type="EMBL" id="TDX87025.1"/>
    </source>
</evidence>
<protein>
    <submittedName>
        <fullName evidence="7">Regulatory LuxR family protein</fullName>
    </submittedName>
</protein>
<evidence type="ECO:0000256" key="4">
    <source>
        <dbReference type="SAM" id="Phobius"/>
    </source>
</evidence>
<dbReference type="Proteomes" id="UP000295313">
    <property type="component" value="Unassembled WGS sequence"/>
</dbReference>
<keyword evidence="4" id="KW-0472">Membrane</keyword>
<dbReference type="SUPFAM" id="SSF48452">
    <property type="entry name" value="TPR-like"/>
    <property type="match status" value="1"/>
</dbReference>
<keyword evidence="3" id="KW-0804">Transcription</keyword>
<dbReference type="RefSeq" id="WP_133943652.1">
    <property type="nucleotide sequence ID" value="NZ_SOEO01000001.1"/>
</dbReference>
<evidence type="ECO:0000313" key="8">
    <source>
        <dbReference type="Proteomes" id="UP000295313"/>
    </source>
</evidence>
<dbReference type="AlphaFoldDB" id="A0A4R8IJH8"/>
<feature type="signal peptide" evidence="5">
    <location>
        <begin position="1"/>
        <end position="22"/>
    </location>
</feature>
<keyword evidence="1" id="KW-0805">Transcription regulation</keyword>
<dbReference type="SMART" id="SM00421">
    <property type="entry name" value="HTH_LUXR"/>
    <property type="match status" value="1"/>
</dbReference>
<comment type="caution">
    <text evidence="7">The sequence shown here is derived from an EMBL/GenBank/DDBJ whole genome shotgun (WGS) entry which is preliminary data.</text>
</comment>
<dbReference type="Gene3D" id="1.25.40.10">
    <property type="entry name" value="Tetratricopeptide repeat domain"/>
    <property type="match status" value="1"/>
</dbReference>
<dbReference type="InterPro" id="IPR016032">
    <property type="entry name" value="Sig_transdc_resp-reg_C-effctor"/>
</dbReference>
<dbReference type="PANTHER" id="PTHR44688:SF16">
    <property type="entry name" value="DNA-BINDING TRANSCRIPTIONAL ACTIVATOR DEVR_DOSR"/>
    <property type="match status" value="1"/>
</dbReference>
<proteinExistence type="predicted"/>
<sequence length="415" mass="48730">MSLNCARCIAVFFLLFSVLFSAQSINLNSLEQEIIQNNRLGNYKLSQKKLSDILLNVDLTNEERAHVVFFMAATYRSVGDYTMCIYNLGRCKTLAEELPADHRLKMRIDYEYAFVYFDNKDFQKSREVMNHIALQNYKNPFPEDQSYILMQEGFLFQDERKFEEAEAKYNEALKIMKTASPCNLPTVFVKMMTLQGKRKNVEKAEQIYEKSRALSDRCNILKYKIFAASEMERIYKENNLLGKAYLIGSELDSLRGLEDIESTVSEMHLTDKAYTRKGVFIKEESEHWKNNVFLIFTILIACGIVFYYYQKTSKIKIDKLKMMQELQEMKLEIDAFSDTQTKFYNGEKQFFLSSDELTNRQKELLIHMADGLSNKEIAEKLFISESTVKYHIKNIYGILNIKDRKDFFRRLSQNS</sequence>
<dbReference type="SUPFAM" id="SSF46894">
    <property type="entry name" value="C-terminal effector domain of the bipartite response regulators"/>
    <property type="match status" value="1"/>
</dbReference>
<dbReference type="PANTHER" id="PTHR44688">
    <property type="entry name" value="DNA-BINDING TRANSCRIPTIONAL ACTIVATOR DEVR_DOSR"/>
    <property type="match status" value="1"/>
</dbReference>
<keyword evidence="8" id="KW-1185">Reference proteome</keyword>
<evidence type="ECO:0000256" key="5">
    <source>
        <dbReference type="SAM" id="SignalP"/>
    </source>
</evidence>
<feature type="chain" id="PRO_5020349324" evidence="5">
    <location>
        <begin position="23"/>
        <end position="415"/>
    </location>
</feature>
<dbReference type="InterPro" id="IPR036388">
    <property type="entry name" value="WH-like_DNA-bd_sf"/>
</dbReference>
<dbReference type="Pfam" id="PF00196">
    <property type="entry name" value="GerE"/>
    <property type="match status" value="1"/>
</dbReference>
<dbReference type="GO" id="GO:0006355">
    <property type="term" value="P:regulation of DNA-templated transcription"/>
    <property type="evidence" value="ECO:0007669"/>
    <property type="project" value="InterPro"/>
</dbReference>
<dbReference type="EMBL" id="SOEO01000001">
    <property type="protein sequence ID" value="TDX87025.1"/>
    <property type="molecule type" value="Genomic_DNA"/>
</dbReference>